<evidence type="ECO:0000256" key="1">
    <source>
        <dbReference type="SAM" id="MobiDB-lite"/>
    </source>
</evidence>
<organism evidence="2 3">
    <name type="scientific">Providencia rettgeri</name>
    <dbReference type="NCBI Taxonomy" id="587"/>
    <lineage>
        <taxon>Bacteria</taxon>
        <taxon>Pseudomonadati</taxon>
        <taxon>Pseudomonadota</taxon>
        <taxon>Gammaproteobacteria</taxon>
        <taxon>Enterobacterales</taxon>
        <taxon>Morganellaceae</taxon>
        <taxon>Providencia</taxon>
    </lineage>
</organism>
<feature type="region of interest" description="Disordered" evidence="1">
    <location>
        <begin position="1"/>
        <end position="29"/>
    </location>
</feature>
<evidence type="ECO:0000313" key="2">
    <source>
        <dbReference type="EMBL" id="SUD99050.1"/>
    </source>
</evidence>
<proteinExistence type="predicted"/>
<dbReference type="AlphaFoldDB" id="A0A379LQ54"/>
<dbReference type="EMBL" id="UGTZ01000002">
    <property type="protein sequence ID" value="SUD99050.1"/>
    <property type="molecule type" value="Genomic_DNA"/>
</dbReference>
<name>A0A379LQ54_PRORE</name>
<protein>
    <submittedName>
        <fullName evidence="2">Uncharacterized protein</fullName>
    </submittedName>
</protein>
<feature type="compositionally biased region" description="Basic residues" evidence="1">
    <location>
        <begin position="11"/>
        <end position="21"/>
    </location>
</feature>
<sequence length="29" mass="3269">MSTLETIINPKQRKAKKRHKIGSCIQSGD</sequence>
<evidence type="ECO:0000313" key="3">
    <source>
        <dbReference type="Proteomes" id="UP000254208"/>
    </source>
</evidence>
<gene>
    <name evidence="2" type="ORF">NCTC11801_04777</name>
</gene>
<dbReference type="Proteomes" id="UP000254208">
    <property type="component" value="Unassembled WGS sequence"/>
</dbReference>
<reference evidence="2 3" key="1">
    <citation type="submission" date="2018-06" db="EMBL/GenBank/DDBJ databases">
        <authorList>
            <consortium name="Pathogen Informatics"/>
            <person name="Doyle S."/>
        </authorList>
    </citation>
    <scope>NUCLEOTIDE SEQUENCE [LARGE SCALE GENOMIC DNA]</scope>
    <source>
        <strain evidence="2 3">NCTC11801</strain>
    </source>
</reference>
<accession>A0A379LQ54</accession>